<dbReference type="Proteomes" id="UP000008810">
    <property type="component" value="Chromosome 1"/>
</dbReference>
<dbReference type="PANTHER" id="PTHR48049">
    <property type="entry name" value="GLYCOSYLTRANSFERASE"/>
    <property type="match status" value="1"/>
</dbReference>
<dbReference type="EnsemblPlants" id="KQK16315">
    <property type="protein sequence ID" value="KQK16315"/>
    <property type="gene ID" value="BRADI_1g28180v3"/>
</dbReference>
<dbReference type="Gramene" id="KQK16315">
    <property type="protein sequence ID" value="KQK16315"/>
    <property type="gene ID" value="BRADI_1g28180v3"/>
</dbReference>
<dbReference type="GO" id="GO:0035251">
    <property type="term" value="F:UDP-glucosyltransferase activity"/>
    <property type="evidence" value="ECO:0000318"/>
    <property type="project" value="GO_Central"/>
</dbReference>
<proteinExistence type="inferred from homology"/>
<evidence type="ECO:0000256" key="1">
    <source>
        <dbReference type="ARBA" id="ARBA00009995"/>
    </source>
</evidence>
<dbReference type="PROSITE" id="PS00375">
    <property type="entry name" value="UDPGT"/>
    <property type="match status" value="1"/>
</dbReference>
<dbReference type="InterPro" id="IPR050481">
    <property type="entry name" value="UDP-glycosyltransf_plant"/>
</dbReference>
<dbReference type="OMA" id="CHEAEWI"/>
<reference evidence="6" key="3">
    <citation type="submission" date="2018-08" db="UniProtKB">
        <authorList>
            <consortium name="EnsemblPlants"/>
        </authorList>
    </citation>
    <scope>IDENTIFICATION</scope>
    <source>
        <strain evidence="6">cv. Bd21</strain>
    </source>
</reference>
<dbReference type="FunFam" id="3.40.50.2000:FF:000800">
    <property type="entry name" value="Glycosyltransferase"/>
    <property type="match status" value="1"/>
</dbReference>
<dbReference type="Pfam" id="PF00201">
    <property type="entry name" value="UDPGT"/>
    <property type="match status" value="1"/>
</dbReference>
<evidence type="ECO:0000313" key="7">
    <source>
        <dbReference type="Proteomes" id="UP000008810"/>
    </source>
</evidence>
<sequence>MVPPPWIPFPSVLAYRRHEAERIAAVFRPNNASGVADADRFWEMLQRPCCRLVVYRSCPEAEEPRLFPLLAELFSKPAVPAGLLLPEPDDINGAAHNHDSSSFASAMAWLDEQPRGSVVYVALGSEEAPALTAELLGELALGLELSGVRFLWALRRRPGELPEGFEARVAAAGRGVVHWGWAPQVRALAHGAVGAFLTHCGWGSTGEGVFRFGHPLVMLPLAGDQGLVARAMAPRGVGVEVQGRPWRRRGVPKGRRRGGGAAGHGG</sequence>
<evidence type="ECO:0000313" key="6">
    <source>
        <dbReference type="EnsemblPlants" id="KQK16315"/>
    </source>
</evidence>
<dbReference type="eggNOG" id="KOG1192">
    <property type="taxonomic scope" value="Eukaryota"/>
</dbReference>
<comment type="similarity">
    <text evidence="1 3">Belongs to the UDP-glycosyltransferase family.</text>
</comment>
<dbReference type="Gene3D" id="3.40.50.2000">
    <property type="entry name" value="Glycogen Phosphorylase B"/>
    <property type="match status" value="2"/>
</dbReference>
<gene>
    <name evidence="5" type="ORF">BRADI_1g28180v3</name>
</gene>
<keyword evidence="3" id="KW-0328">Glycosyltransferase</keyword>
<dbReference type="EMBL" id="CM000880">
    <property type="protein sequence ID" value="KQK16315.2"/>
    <property type="molecule type" value="Genomic_DNA"/>
</dbReference>
<dbReference type="ExpressionAtlas" id="I1GUL2">
    <property type="expression patterns" value="baseline"/>
</dbReference>
<keyword evidence="2 3" id="KW-0808">Transferase</keyword>
<accession>A0A0Q3JEA3</accession>
<accession>I1GUL2</accession>
<dbReference type="FunFam" id="3.40.50.2000:FF:000037">
    <property type="entry name" value="Glycosyltransferase"/>
    <property type="match status" value="1"/>
</dbReference>
<dbReference type="AlphaFoldDB" id="I1GUL2"/>
<dbReference type="OrthoDB" id="5835829at2759"/>
<reference evidence="5" key="2">
    <citation type="submission" date="2017-06" db="EMBL/GenBank/DDBJ databases">
        <title>WGS assembly of Brachypodium distachyon.</title>
        <authorList>
            <consortium name="The International Brachypodium Initiative"/>
            <person name="Lucas S."/>
            <person name="Harmon-Smith M."/>
            <person name="Lail K."/>
            <person name="Tice H."/>
            <person name="Grimwood J."/>
            <person name="Bruce D."/>
            <person name="Barry K."/>
            <person name="Shu S."/>
            <person name="Lindquist E."/>
            <person name="Wang M."/>
            <person name="Pitluck S."/>
            <person name="Vogel J.P."/>
            <person name="Garvin D.F."/>
            <person name="Mockler T.C."/>
            <person name="Schmutz J."/>
            <person name="Rokhsar D."/>
            <person name="Bevan M.W."/>
        </authorList>
    </citation>
    <scope>NUCLEOTIDE SEQUENCE</scope>
    <source>
        <strain evidence="5">Bd21</strain>
    </source>
</reference>
<organism evidence="5">
    <name type="scientific">Brachypodium distachyon</name>
    <name type="common">Purple false brome</name>
    <name type="synonym">Trachynia distachya</name>
    <dbReference type="NCBI Taxonomy" id="15368"/>
    <lineage>
        <taxon>Eukaryota</taxon>
        <taxon>Viridiplantae</taxon>
        <taxon>Streptophyta</taxon>
        <taxon>Embryophyta</taxon>
        <taxon>Tracheophyta</taxon>
        <taxon>Spermatophyta</taxon>
        <taxon>Magnoliopsida</taxon>
        <taxon>Liliopsida</taxon>
        <taxon>Poales</taxon>
        <taxon>Poaceae</taxon>
        <taxon>BOP clade</taxon>
        <taxon>Pooideae</taxon>
        <taxon>Stipodae</taxon>
        <taxon>Brachypodieae</taxon>
        <taxon>Brachypodium</taxon>
    </lineage>
</organism>
<evidence type="ECO:0000256" key="2">
    <source>
        <dbReference type="ARBA" id="ARBA00022679"/>
    </source>
</evidence>
<keyword evidence="7" id="KW-1185">Reference proteome</keyword>
<dbReference type="InParanoid" id="I1GUL2"/>
<feature type="region of interest" description="Disordered" evidence="4">
    <location>
        <begin position="247"/>
        <end position="266"/>
    </location>
</feature>
<name>I1GUL2_BRADI</name>
<evidence type="ECO:0000313" key="5">
    <source>
        <dbReference type="EMBL" id="KQK16315.2"/>
    </source>
</evidence>
<dbReference type="InterPro" id="IPR002213">
    <property type="entry name" value="UDP_glucos_trans"/>
</dbReference>
<protein>
    <submittedName>
        <fullName evidence="5 6">Uncharacterized protein</fullName>
    </submittedName>
</protein>
<dbReference type="CDD" id="cd03784">
    <property type="entry name" value="GT1_Gtf-like"/>
    <property type="match status" value="1"/>
</dbReference>
<feature type="compositionally biased region" description="Basic residues" evidence="4">
    <location>
        <begin position="247"/>
        <end position="258"/>
    </location>
</feature>
<evidence type="ECO:0000256" key="3">
    <source>
        <dbReference type="RuleBase" id="RU003718"/>
    </source>
</evidence>
<reference evidence="5 6" key="1">
    <citation type="journal article" date="2010" name="Nature">
        <title>Genome sequencing and analysis of the model grass Brachypodium distachyon.</title>
        <authorList>
            <consortium name="International Brachypodium Initiative"/>
        </authorList>
    </citation>
    <scope>NUCLEOTIDE SEQUENCE [LARGE SCALE GENOMIC DNA]</scope>
    <source>
        <strain evidence="5 6">Bd21</strain>
    </source>
</reference>
<dbReference type="PANTHER" id="PTHR48049:SF141">
    <property type="entry name" value="OS07G0201500 PROTEIN"/>
    <property type="match status" value="1"/>
</dbReference>
<dbReference type="HOGENOM" id="CLU_001724_1_1_1"/>
<dbReference type="InterPro" id="IPR035595">
    <property type="entry name" value="UDP_glycos_trans_CS"/>
</dbReference>
<evidence type="ECO:0000256" key="4">
    <source>
        <dbReference type="SAM" id="MobiDB-lite"/>
    </source>
</evidence>
<dbReference type="SUPFAM" id="SSF53756">
    <property type="entry name" value="UDP-Glycosyltransferase/glycogen phosphorylase"/>
    <property type="match status" value="1"/>
</dbReference>